<comment type="caution">
    <text evidence="1">The sequence shown here is derived from an EMBL/GenBank/DDBJ whole genome shotgun (WGS) entry which is preliminary data.</text>
</comment>
<reference evidence="1 2" key="1">
    <citation type="submission" date="2020-08" db="EMBL/GenBank/DDBJ databases">
        <title>Functional genomics of gut bacteria from endangered species of beetles.</title>
        <authorList>
            <person name="Carlos-Shanley C."/>
        </authorList>
    </citation>
    <scope>NUCLEOTIDE SEQUENCE [LARGE SCALE GENOMIC DNA]</scope>
    <source>
        <strain evidence="1 2">S00245</strain>
    </source>
</reference>
<sequence length="50" mass="5685">MPCYYIDEGFVVRSVLDNAGNFQINPDVRDKGWMKKVHGAVEVTRKGENT</sequence>
<gene>
    <name evidence="1" type="ORF">HNO88_003982</name>
</gene>
<keyword evidence="2" id="KW-1185">Reference proteome</keyword>
<name>A0A7W7KEC4_9SPHN</name>
<dbReference type="EMBL" id="JACHLR010000026">
    <property type="protein sequence ID" value="MBB4860638.1"/>
    <property type="molecule type" value="Genomic_DNA"/>
</dbReference>
<evidence type="ECO:0000313" key="2">
    <source>
        <dbReference type="Proteomes" id="UP000555448"/>
    </source>
</evidence>
<evidence type="ECO:0000313" key="1">
    <source>
        <dbReference type="EMBL" id="MBB4860638.1"/>
    </source>
</evidence>
<proteinExistence type="predicted"/>
<dbReference type="Proteomes" id="UP000555448">
    <property type="component" value="Unassembled WGS sequence"/>
</dbReference>
<protein>
    <submittedName>
        <fullName evidence="1">Uncharacterized protein</fullName>
    </submittedName>
</protein>
<organism evidence="1 2">
    <name type="scientific">Novosphingobium chloroacetimidivorans</name>
    <dbReference type="NCBI Taxonomy" id="1428314"/>
    <lineage>
        <taxon>Bacteria</taxon>
        <taxon>Pseudomonadati</taxon>
        <taxon>Pseudomonadota</taxon>
        <taxon>Alphaproteobacteria</taxon>
        <taxon>Sphingomonadales</taxon>
        <taxon>Sphingomonadaceae</taxon>
        <taxon>Novosphingobium</taxon>
    </lineage>
</organism>
<dbReference type="AlphaFoldDB" id="A0A7W7KEC4"/>
<accession>A0A7W7KEC4</accession>